<organism evidence="1">
    <name type="scientific">marine sediment metagenome</name>
    <dbReference type="NCBI Taxonomy" id="412755"/>
    <lineage>
        <taxon>unclassified sequences</taxon>
        <taxon>metagenomes</taxon>
        <taxon>ecological metagenomes</taxon>
    </lineage>
</organism>
<accession>A0A0F9J6R4</accession>
<dbReference type="EMBL" id="LAZR01010758">
    <property type="protein sequence ID" value="KKM65238.1"/>
    <property type="molecule type" value="Genomic_DNA"/>
</dbReference>
<name>A0A0F9J6R4_9ZZZZ</name>
<gene>
    <name evidence="1" type="ORF">LCGC14_1493240</name>
</gene>
<sequence>MAKLAQAIKILKANTMACWWPNGPYPGKQGTDWQGISGEVSYLLSGIKQRQDIDPTALFFVLDPANSETALYDELLTALHTVNEAMHNN</sequence>
<evidence type="ECO:0000313" key="1">
    <source>
        <dbReference type="EMBL" id="KKM65238.1"/>
    </source>
</evidence>
<reference evidence="1" key="1">
    <citation type="journal article" date="2015" name="Nature">
        <title>Complex archaea that bridge the gap between prokaryotes and eukaryotes.</title>
        <authorList>
            <person name="Spang A."/>
            <person name="Saw J.H."/>
            <person name="Jorgensen S.L."/>
            <person name="Zaremba-Niedzwiedzka K."/>
            <person name="Martijn J."/>
            <person name="Lind A.E."/>
            <person name="van Eijk R."/>
            <person name="Schleper C."/>
            <person name="Guy L."/>
            <person name="Ettema T.J."/>
        </authorList>
    </citation>
    <scope>NUCLEOTIDE SEQUENCE</scope>
</reference>
<protein>
    <submittedName>
        <fullName evidence="1">Uncharacterized protein</fullName>
    </submittedName>
</protein>
<comment type="caution">
    <text evidence="1">The sequence shown here is derived from an EMBL/GenBank/DDBJ whole genome shotgun (WGS) entry which is preliminary data.</text>
</comment>
<proteinExistence type="predicted"/>
<dbReference type="AlphaFoldDB" id="A0A0F9J6R4"/>